<dbReference type="EMBL" id="KZ679681">
    <property type="protein sequence ID" value="PTB54150.1"/>
    <property type="molecule type" value="Genomic_DNA"/>
</dbReference>
<evidence type="ECO:0000313" key="1">
    <source>
        <dbReference type="EMBL" id="PTB54150.1"/>
    </source>
</evidence>
<proteinExistence type="predicted"/>
<dbReference type="RefSeq" id="XP_024773827.1">
    <property type="nucleotide sequence ID" value="XM_024915270.1"/>
</dbReference>
<evidence type="ECO:0000313" key="2">
    <source>
        <dbReference type="Proteomes" id="UP000241690"/>
    </source>
</evidence>
<protein>
    <submittedName>
        <fullName evidence="1">Uncharacterized protein</fullName>
    </submittedName>
</protein>
<dbReference type="AlphaFoldDB" id="A0A2T4AAN6"/>
<dbReference type="Proteomes" id="UP000241690">
    <property type="component" value="Unassembled WGS sequence"/>
</dbReference>
<dbReference type="GeneID" id="36623837"/>
<keyword evidence="2" id="KW-1185">Reference proteome</keyword>
<name>A0A2T4AAN6_TRIHA</name>
<organism evidence="1 2">
    <name type="scientific">Trichoderma harzianum CBS 226.95</name>
    <dbReference type="NCBI Taxonomy" id="983964"/>
    <lineage>
        <taxon>Eukaryota</taxon>
        <taxon>Fungi</taxon>
        <taxon>Dikarya</taxon>
        <taxon>Ascomycota</taxon>
        <taxon>Pezizomycotina</taxon>
        <taxon>Sordariomycetes</taxon>
        <taxon>Hypocreomycetidae</taxon>
        <taxon>Hypocreales</taxon>
        <taxon>Hypocreaceae</taxon>
        <taxon>Trichoderma</taxon>
    </lineage>
</organism>
<sequence>MWDRPRTSATAGLDRLHRPSIRHQLKDGPSTDKPEIYLYEYSPANNALGIAVSSFNSRLYNHQKPQRPQRPPRPERPEIVHDKQILPLFAAASSTEGIGMYVHLPSYDWNWPVWPWLRHADCYPILPCVLRCHLVLMLSFAREHMPVRW</sequence>
<accession>A0A2T4AAN6</accession>
<gene>
    <name evidence="1" type="ORF">M431DRAFT_451487</name>
</gene>
<reference evidence="1 2" key="1">
    <citation type="submission" date="2016-07" db="EMBL/GenBank/DDBJ databases">
        <title>Multiple horizontal gene transfer events from other fungi enriched the ability of initially mycotrophic Trichoderma (Ascomycota) to feed on dead plant biomass.</title>
        <authorList>
            <consortium name="DOE Joint Genome Institute"/>
            <person name="Aerts A."/>
            <person name="Atanasova L."/>
            <person name="Chenthamara K."/>
            <person name="Zhang J."/>
            <person name="Grujic M."/>
            <person name="Henrissat B."/>
            <person name="Kuo A."/>
            <person name="Salamov A."/>
            <person name="Lipzen A."/>
            <person name="Labutti K."/>
            <person name="Barry K."/>
            <person name="Miao Y."/>
            <person name="Rahimi M.J."/>
            <person name="Shen Q."/>
            <person name="Grigoriev I.V."/>
            <person name="Kubicek C.P."/>
            <person name="Druzhinina I.S."/>
        </authorList>
    </citation>
    <scope>NUCLEOTIDE SEQUENCE [LARGE SCALE GENOMIC DNA]</scope>
    <source>
        <strain evidence="1 2">CBS 226.95</strain>
    </source>
</reference>